<proteinExistence type="predicted"/>
<keyword evidence="1" id="KW-0732">Signal</keyword>
<accession>A0A194XUN2</accession>
<dbReference type="OrthoDB" id="3360643at2759"/>
<sequence length="242" mass="27157">MNPLSHLSLLFTTYLFHLVHAANSSFYGFEIPTPGPILKFDITVLIPNTSTNPLMASQIQAFWPGLQPAPQSENVLYQQVITNQGGGPGEWYLLPYWCCTPATNLATQRRVYPGDTLTTNFRWNAMSQNWYDNWALQPGEVGHAAGETPMGGAVNNFNPMQKAEVIIELQGKGVWDWGQIVWSNIIIESQTTTTSWCTGDWEVWQGADNKFQWTRTPPVATYNADFNTTTCYIGEVVFVSHN</sequence>
<feature type="chain" id="PRO_5008268680" evidence="1">
    <location>
        <begin position="22"/>
        <end position="242"/>
    </location>
</feature>
<dbReference type="STRING" id="149040.A0A194XUN2"/>
<dbReference type="AlphaFoldDB" id="A0A194XUN2"/>
<evidence type="ECO:0000313" key="2">
    <source>
        <dbReference type="EMBL" id="KUJ23846.1"/>
    </source>
</evidence>
<dbReference type="KEGG" id="psco:LY89DRAFT_744389"/>
<dbReference type="GeneID" id="28830760"/>
<dbReference type="EMBL" id="KQ947404">
    <property type="protein sequence ID" value="KUJ23846.1"/>
    <property type="molecule type" value="Genomic_DNA"/>
</dbReference>
<evidence type="ECO:0000313" key="3">
    <source>
        <dbReference type="Proteomes" id="UP000070700"/>
    </source>
</evidence>
<protein>
    <submittedName>
        <fullName evidence="2">Uncharacterized protein</fullName>
    </submittedName>
</protein>
<name>A0A194XUN2_MOLSC</name>
<gene>
    <name evidence="2" type="ORF">LY89DRAFT_744389</name>
</gene>
<organism evidence="2 3">
    <name type="scientific">Mollisia scopiformis</name>
    <name type="common">Conifer needle endophyte fungus</name>
    <name type="synonym">Phialocephala scopiformis</name>
    <dbReference type="NCBI Taxonomy" id="149040"/>
    <lineage>
        <taxon>Eukaryota</taxon>
        <taxon>Fungi</taxon>
        <taxon>Dikarya</taxon>
        <taxon>Ascomycota</taxon>
        <taxon>Pezizomycotina</taxon>
        <taxon>Leotiomycetes</taxon>
        <taxon>Helotiales</taxon>
        <taxon>Mollisiaceae</taxon>
        <taxon>Mollisia</taxon>
    </lineage>
</organism>
<keyword evidence="3" id="KW-1185">Reference proteome</keyword>
<dbReference type="InParanoid" id="A0A194XUN2"/>
<feature type="signal peptide" evidence="1">
    <location>
        <begin position="1"/>
        <end position="21"/>
    </location>
</feature>
<dbReference type="RefSeq" id="XP_018078201.1">
    <property type="nucleotide sequence ID" value="XM_018221034.1"/>
</dbReference>
<evidence type="ECO:0000256" key="1">
    <source>
        <dbReference type="SAM" id="SignalP"/>
    </source>
</evidence>
<reference evidence="2 3" key="1">
    <citation type="submission" date="2015-10" db="EMBL/GenBank/DDBJ databases">
        <title>Full genome of DAOMC 229536 Phialocephala scopiformis, a fungal endophyte of spruce producing the potent anti-insectan compound rugulosin.</title>
        <authorList>
            <consortium name="DOE Joint Genome Institute"/>
            <person name="Walker A.K."/>
            <person name="Frasz S.L."/>
            <person name="Seifert K.A."/>
            <person name="Miller J.D."/>
            <person name="Mondo S.J."/>
            <person name="Labutti K."/>
            <person name="Lipzen A."/>
            <person name="Dockter R."/>
            <person name="Kennedy M."/>
            <person name="Grigoriev I.V."/>
            <person name="Spatafora J.W."/>
        </authorList>
    </citation>
    <scope>NUCLEOTIDE SEQUENCE [LARGE SCALE GENOMIC DNA]</scope>
    <source>
        <strain evidence="2 3">CBS 120377</strain>
    </source>
</reference>
<dbReference type="Proteomes" id="UP000070700">
    <property type="component" value="Unassembled WGS sequence"/>
</dbReference>